<dbReference type="Pfam" id="PF00045">
    <property type="entry name" value="Hemopexin"/>
    <property type="match status" value="3"/>
</dbReference>
<dbReference type="PRINTS" id="PR00022">
    <property type="entry name" value="SOMATOMEDINB"/>
</dbReference>
<evidence type="ECO:0000256" key="7">
    <source>
        <dbReference type="PROSITE-ProRule" id="PRU01011"/>
    </source>
</evidence>
<feature type="repeat" description="Hemopexin" evidence="7">
    <location>
        <begin position="149"/>
        <end position="193"/>
    </location>
</feature>
<evidence type="ECO:0000256" key="5">
    <source>
        <dbReference type="ARBA" id="ARBA00023157"/>
    </source>
</evidence>
<evidence type="ECO:0000256" key="8">
    <source>
        <dbReference type="SAM" id="MobiDB-lite"/>
    </source>
</evidence>
<keyword evidence="4" id="KW-0677">Repeat</keyword>
<dbReference type="GO" id="GO:0005576">
    <property type="term" value="C:extracellular region"/>
    <property type="evidence" value="ECO:0007669"/>
    <property type="project" value="UniProtKB-SubCell"/>
</dbReference>
<dbReference type="GO" id="GO:0006955">
    <property type="term" value="P:immune response"/>
    <property type="evidence" value="ECO:0007669"/>
    <property type="project" value="InterPro"/>
</dbReference>
<evidence type="ECO:0000256" key="6">
    <source>
        <dbReference type="ARBA" id="ARBA00023180"/>
    </source>
</evidence>
<dbReference type="GO" id="GO:0005044">
    <property type="term" value="F:scavenger receptor activity"/>
    <property type="evidence" value="ECO:0007669"/>
    <property type="project" value="InterPro"/>
</dbReference>
<feature type="repeat" description="Hemopexin" evidence="7">
    <location>
        <begin position="242"/>
        <end position="284"/>
    </location>
</feature>
<dbReference type="Xenbase" id="XB-GENE-989489">
    <property type="gene designation" value="vtn"/>
</dbReference>
<dbReference type="PANTHER" id="PTHR22917:SF3">
    <property type="entry name" value="VITRONECTIN"/>
    <property type="match status" value="1"/>
</dbReference>
<feature type="chain" id="PRO_5030169952" evidence="9">
    <location>
        <begin position="35"/>
        <end position="460"/>
    </location>
</feature>
<feature type="signal peptide" evidence="9">
    <location>
        <begin position="1"/>
        <end position="34"/>
    </location>
</feature>
<feature type="region of interest" description="Disordered" evidence="8">
    <location>
        <begin position="116"/>
        <end position="146"/>
    </location>
</feature>
<dbReference type="InterPro" id="IPR020436">
    <property type="entry name" value="SMB_chordata"/>
</dbReference>
<dbReference type="Gene3D" id="2.110.10.10">
    <property type="entry name" value="Hemopexin-like domain"/>
    <property type="match status" value="2"/>
</dbReference>
<dbReference type="PANTHER" id="PTHR22917">
    <property type="entry name" value="HEMOPEXIN DOMAIN-CONTAINING PROTEIN"/>
    <property type="match status" value="1"/>
</dbReference>
<feature type="compositionally biased region" description="Basic residues" evidence="8">
    <location>
        <begin position="350"/>
        <end position="369"/>
    </location>
</feature>
<dbReference type="SUPFAM" id="SSF50923">
    <property type="entry name" value="Hemopexin-like domain"/>
    <property type="match status" value="1"/>
</dbReference>
<evidence type="ECO:0000313" key="11">
    <source>
        <dbReference type="Ensembl" id="ENSXETP00000051299"/>
    </source>
</evidence>
<dbReference type="GeneTree" id="ENSGT00530000063751"/>
<feature type="repeat" description="Hemopexin" evidence="7">
    <location>
        <begin position="380"/>
        <end position="449"/>
    </location>
</feature>
<keyword evidence="6" id="KW-0325">Glycoprotein</keyword>
<comment type="subcellular location">
    <subcellularLocation>
        <location evidence="1">Secreted</location>
    </subcellularLocation>
</comment>
<dbReference type="SUPFAM" id="SSF90188">
    <property type="entry name" value="Somatomedin B domain"/>
    <property type="match status" value="1"/>
</dbReference>
<dbReference type="InterPro" id="IPR036375">
    <property type="entry name" value="Hemopexin-like_dom_sf"/>
</dbReference>
<evidence type="ECO:0000256" key="3">
    <source>
        <dbReference type="ARBA" id="ARBA00022729"/>
    </source>
</evidence>
<reference evidence="11" key="2">
    <citation type="submission" date="2011-06" db="UniProtKB">
        <authorList>
            <consortium name="Ensembl"/>
        </authorList>
    </citation>
    <scope>IDENTIFICATION</scope>
</reference>
<dbReference type="Gene3D" id="4.10.410.20">
    <property type="match status" value="1"/>
</dbReference>
<dbReference type="PROSITE" id="PS00024">
    <property type="entry name" value="HEMOPEXIN"/>
    <property type="match status" value="2"/>
</dbReference>
<dbReference type="InterPro" id="IPR018487">
    <property type="entry name" value="Hemopexin-like_repeat"/>
</dbReference>
<dbReference type="InterPro" id="IPR051298">
    <property type="entry name" value="Heme_transport/Cell_adhesion"/>
</dbReference>
<dbReference type="HOGENOM" id="CLU_046227_0_0_1"/>
<feature type="compositionally biased region" description="Acidic residues" evidence="8">
    <location>
        <begin position="132"/>
        <end position="146"/>
    </location>
</feature>
<reference evidence="11" key="1">
    <citation type="journal article" date="2010" name="Science">
        <title>The genome of the Western clawed frog Xenopus tropicalis.</title>
        <authorList>
            <person name="Hellsten U."/>
            <person name="Harland R.M."/>
            <person name="Gilchrist M.J."/>
            <person name="Hendrix D."/>
            <person name="Jurka J."/>
            <person name="Kapitonov V."/>
            <person name="Ovcharenko I."/>
            <person name="Putnam N.H."/>
            <person name="Shu S."/>
            <person name="Taher L."/>
            <person name="Blitz I.L."/>
            <person name="Blumberg B."/>
            <person name="Dichmann D.S."/>
            <person name="Dubchak I."/>
            <person name="Amaya E."/>
            <person name="Detter J.C."/>
            <person name="Fletcher R."/>
            <person name="Gerhard D.S."/>
            <person name="Goodstein D."/>
            <person name="Graves T."/>
            <person name="Grigoriev I.V."/>
            <person name="Grimwood J."/>
            <person name="Kawashima T."/>
            <person name="Lindquist E."/>
            <person name="Lucas S.M."/>
            <person name="Mead P.E."/>
            <person name="Mitros T."/>
            <person name="Ogino H."/>
            <person name="Ohta Y."/>
            <person name="Poliakov A.V."/>
            <person name="Pollet N."/>
            <person name="Robert J."/>
            <person name="Salamov A."/>
            <person name="Sater A.K."/>
            <person name="Schmutz J."/>
            <person name="Terry A."/>
            <person name="Vize P.D."/>
            <person name="Warren W.C."/>
            <person name="Wells D."/>
            <person name="Wills A."/>
            <person name="Wilson R.K."/>
            <person name="Zimmerman L.B."/>
            <person name="Zorn A.M."/>
            <person name="Grainger R."/>
            <person name="Grammer T."/>
            <person name="Khokha M.K."/>
            <person name="Richardson P.M."/>
            <person name="Rokhsar D.S."/>
        </authorList>
    </citation>
    <scope>NUCLEOTIDE SEQUENCE [LARGE SCALE GENOMIC DNA]</scope>
    <source>
        <strain evidence="11">Nigerian</strain>
    </source>
</reference>
<dbReference type="eggNOG" id="KOG1565">
    <property type="taxonomic scope" value="Eukaryota"/>
</dbReference>
<evidence type="ECO:0000259" key="10">
    <source>
        <dbReference type="PROSITE" id="PS50958"/>
    </source>
</evidence>
<dbReference type="CDD" id="cd00094">
    <property type="entry name" value="HX"/>
    <property type="match status" value="1"/>
</dbReference>
<dbReference type="InterPro" id="IPR036024">
    <property type="entry name" value="Somatomedin_B-like_dom_sf"/>
</dbReference>
<dbReference type="SMART" id="SM00201">
    <property type="entry name" value="SO"/>
    <property type="match status" value="1"/>
</dbReference>
<dbReference type="PROSITE" id="PS50958">
    <property type="entry name" value="SMB_2"/>
    <property type="match status" value="1"/>
</dbReference>
<dbReference type="Bgee" id="ENSXETG00000023789">
    <property type="expression patterns" value="Expressed in liver and 9 other cell types or tissues"/>
</dbReference>
<feature type="repeat" description="Hemopexin" evidence="7">
    <location>
        <begin position="194"/>
        <end position="241"/>
    </location>
</feature>
<keyword evidence="5" id="KW-1015">Disulfide bond</keyword>
<evidence type="ECO:0000256" key="2">
    <source>
        <dbReference type="ARBA" id="ARBA00022525"/>
    </source>
</evidence>
<evidence type="ECO:0000256" key="4">
    <source>
        <dbReference type="ARBA" id="ARBA00022737"/>
    </source>
</evidence>
<name>F7CQ66_XENTR</name>
<dbReference type="PROSITE" id="PS51642">
    <property type="entry name" value="HEMOPEXIN_2"/>
    <property type="match status" value="4"/>
</dbReference>
<protein>
    <submittedName>
        <fullName evidence="11">Vitronectin</fullName>
    </submittedName>
</protein>
<dbReference type="SMART" id="SM00120">
    <property type="entry name" value="HX"/>
    <property type="match status" value="4"/>
</dbReference>
<dbReference type="Ensembl" id="ENSXETT00000051299">
    <property type="protein sequence ID" value="ENSXETP00000051299"/>
    <property type="gene ID" value="ENSXETG00000023789"/>
</dbReference>
<dbReference type="InterPro" id="IPR000585">
    <property type="entry name" value="Hemopexin-like_dom"/>
</dbReference>
<evidence type="ECO:0000256" key="9">
    <source>
        <dbReference type="SAM" id="SignalP"/>
    </source>
</evidence>
<gene>
    <name evidence="11" type="primary">vtn</name>
</gene>
<dbReference type="InterPro" id="IPR001212">
    <property type="entry name" value="Somatomedin_B_dom"/>
</dbReference>
<proteinExistence type="predicted"/>
<dbReference type="PROSITE" id="PS00524">
    <property type="entry name" value="SMB_1"/>
    <property type="match status" value="1"/>
</dbReference>
<organism evidence="11">
    <name type="scientific">Xenopus tropicalis</name>
    <name type="common">Western clawed frog</name>
    <name type="synonym">Silurana tropicalis</name>
    <dbReference type="NCBI Taxonomy" id="8364"/>
    <lineage>
        <taxon>Eukaryota</taxon>
        <taxon>Metazoa</taxon>
        <taxon>Chordata</taxon>
        <taxon>Craniata</taxon>
        <taxon>Vertebrata</taxon>
        <taxon>Euteleostomi</taxon>
        <taxon>Amphibia</taxon>
        <taxon>Batrachia</taxon>
        <taxon>Anura</taxon>
        <taxon>Pipoidea</taxon>
        <taxon>Pipidae</taxon>
        <taxon>Xenopodinae</taxon>
        <taxon>Xenopus</taxon>
        <taxon>Silurana</taxon>
    </lineage>
</organism>
<dbReference type="AlphaFoldDB" id="F7CQ66"/>
<accession>F7CQ66</accession>
<feature type="region of interest" description="Disordered" evidence="8">
    <location>
        <begin position="349"/>
        <end position="370"/>
    </location>
</feature>
<feature type="domain" description="SMB" evidence="10">
    <location>
        <begin position="35"/>
        <end position="78"/>
    </location>
</feature>
<dbReference type="GO" id="GO:0030247">
    <property type="term" value="F:polysaccharide binding"/>
    <property type="evidence" value="ECO:0007669"/>
    <property type="project" value="InterPro"/>
</dbReference>
<sequence>MFHSRTERAEGKEMKVLLFPALLLLLGAVGAAQAAEESCAGRCFSGFDGNKKCQCDILCVHYESCCIDYMSVCKPKETRGDVFEIPEDEYNYDNDTSEPDLLAPMAEGEEETVFTKIPDDPTEPATNSTAEEAIEPEKAEESEDELCSGKPFDAFTNIKNGSNYAFRGKYFYELDDKRALDGYPKLIKDVWGIEGPVDAAFTRINCQGKTYLFKGKEYWRFSDGVLESGYPRSISEGFHNIPDNIDAAFALPANNYNGREKAYFFKGNRYWQYEFQNQPSWRDCQDSAQSDLFSYYVSLQKDSWEDFFSFLFGSSMKSSTEGPWYINKDWKGVPNNVDAVLPSRIYVPKQTRRSRRRKSRRRPSRRKAVGMRSTWSDFSFDPLDGLFDYDDEQSDPDWLPPERPSRCQPTQNVYFFKNDKYYRVNLRTKRVDYVYPPYPRSIAQYWLGCKKNETLEKSRS</sequence>
<dbReference type="Pfam" id="PF01033">
    <property type="entry name" value="Somatomedin_B"/>
    <property type="match status" value="1"/>
</dbReference>
<keyword evidence="3 9" id="KW-0732">Signal</keyword>
<dbReference type="InterPro" id="IPR018486">
    <property type="entry name" value="Hemopexin_CS"/>
</dbReference>
<keyword evidence="2" id="KW-0964">Secreted</keyword>
<evidence type="ECO:0000256" key="1">
    <source>
        <dbReference type="ARBA" id="ARBA00004613"/>
    </source>
</evidence>